<proteinExistence type="predicted"/>
<name>A0A1B7JDG5_9ENTR</name>
<keyword evidence="3" id="KW-1185">Reference proteome</keyword>
<feature type="chain" id="PRO_5008595040" evidence="1">
    <location>
        <begin position="22"/>
        <end position="228"/>
    </location>
</feature>
<protein>
    <submittedName>
        <fullName evidence="2">Uncharacterized protein</fullName>
    </submittedName>
</protein>
<evidence type="ECO:0000256" key="1">
    <source>
        <dbReference type="SAM" id="SignalP"/>
    </source>
</evidence>
<dbReference type="Proteomes" id="UP000078386">
    <property type="component" value="Unassembled WGS sequence"/>
</dbReference>
<dbReference type="AlphaFoldDB" id="A0A1B7JDG5"/>
<dbReference type="EMBL" id="LXEU01000089">
    <property type="protein sequence ID" value="OAT45875.1"/>
    <property type="molecule type" value="Genomic_DNA"/>
</dbReference>
<dbReference type="RefSeq" id="WP_064548900.1">
    <property type="nucleotide sequence ID" value="NZ_LXEU01000089.1"/>
</dbReference>
<dbReference type="PATRIC" id="fig|1354264.4.peg.4521"/>
<gene>
    <name evidence="2" type="ORF">M989_04365</name>
</gene>
<comment type="caution">
    <text evidence="2">The sequence shown here is derived from an EMBL/GenBank/DDBJ whole genome shotgun (WGS) entry which is preliminary data.</text>
</comment>
<accession>A0A1B7JDG5</accession>
<organism evidence="2 3">
    <name type="scientific">Kluyvera georgiana ATCC 51603</name>
    <dbReference type="NCBI Taxonomy" id="1354264"/>
    <lineage>
        <taxon>Bacteria</taxon>
        <taxon>Pseudomonadati</taxon>
        <taxon>Pseudomonadota</taxon>
        <taxon>Gammaproteobacteria</taxon>
        <taxon>Enterobacterales</taxon>
        <taxon>Enterobacteriaceae</taxon>
        <taxon>Kluyvera</taxon>
    </lineage>
</organism>
<keyword evidence="1" id="KW-0732">Signal</keyword>
<reference evidence="2 3" key="1">
    <citation type="submission" date="2016-04" db="EMBL/GenBank/DDBJ databases">
        <title>ATOL: Assembling a taxonomically balanced genome-scale reconstruction of the evolutionary history of the Enterobacteriaceae.</title>
        <authorList>
            <person name="Plunkett G.III."/>
            <person name="Neeno-Eckwall E.C."/>
            <person name="Glasner J.D."/>
            <person name="Perna N.T."/>
        </authorList>
    </citation>
    <scope>NUCLEOTIDE SEQUENCE [LARGE SCALE GENOMIC DNA]</scope>
    <source>
        <strain evidence="2 3">ATCC 51603</strain>
    </source>
</reference>
<feature type="signal peptide" evidence="1">
    <location>
        <begin position="1"/>
        <end position="21"/>
    </location>
</feature>
<sequence length="228" mass="25569">MKTLFRASALISLIVSFVGYAAAETPTDYFQRISFHAPSTPGFRTASILSVGFTGATVTMSSNHEALNLNDVAFSFNHRWLAIDAHHEGRVTLRMIRQPLAHERAGTLTLHNRKTGNSQRYDFTVATWLVGDGAVDDNFVQARERCARQGGRLLTTRELRDVSRKWFGFSKGNLRTMYPQATLFHAQARAGGSFWVHEAKALYLHTGVKSPERGINTICRYEYENSAI</sequence>
<evidence type="ECO:0000313" key="3">
    <source>
        <dbReference type="Proteomes" id="UP000078386"/>
    </source>
</evidence>
<evidence type="ECO:0000313" key="2">
    <source>
        <dbReference type="EMBL" id="OAT45875.1"/>
    </source>
</evidence>